<dbReference type="Pfam" id="PF08555">
    <property type="entry name" value="FAM32A"/>
    <property type="match status" value="1"/>
</dbReference>
<reference evidence="2" key="1">
    <citation type="submission" date="2022-11" db="EMBL/GenBank/DDBJ databases">
        <authorList>
            <person name="Petersen C."/>
        </authorList>
    </citation>
    <scope>NUCLEOTIDE SEQUENCE</scope>
    <source>
        <strain evidence="2">IBT 19713</strain>
    </source>
</reference>
<proteinExistence type="predicted"/>
<gene>
    <name evidence="2" type="ORF">N7468_002554</name>
</gene>
<dbReference type="InterPro" id="IPR013865">
    <property type="entry name" value="FAM32A"/>
</dbReference>
<protein>
    <recommendedName>
        <fullName evidence="4">DUF1754-domain-containing protein</fullName>
    </recommendedName>
</protein>
<sequence>MPDEYFSMGGKLKFKGDKAADARVDKKKKKKAKKEKAKTEGEAEAHDATEANASSEAGASTEQPTDETGQSASGYKKTAAEQHFDEMRKKRLHERVKREGFKTHKQRVEELNKYLSRLSEHHDMPKIGPG</sequence>
<evidence type="ECO:0008006" key="4">
    <source>
        <dbReference type="Google" id="ProtNLM"/>
    </source>
</evidence>
<dbReference type="PANTHER" id="PTHR13282">
    <property type="entry name" value="PROTEIN FAM32A"/>
    <property type="match status" value="1"/>
</dbReference>
<feature type="compositionally biased region" description="Basic and acidic residues" evidence="1">
    <location>
        <begin position="78"/>
        <end position="87"/>
    </location>
</feature>
<dbReference type="Proteomes" id="UP001150941">
    <property type="component" value="Unassembled WGS sequence"/>
</dbReference>
<feature type="compositionally biased region" description="Basic residues" evidence="1">
    <location>
        <begin position="25"/>
        <end position="36"/>
    </location>
</feature>
<dbReference type="PANTHER" id="PTHR13282:SF6">
    <property type="entry name" value="PROTEIN FAM32A"/>
    <property type="match status" value="1"/>
</dbReference>
<dbReference type="GO" id="GO:0005730">
    <property type="term" value="C:nucleolus"/>
    <property type="evidence" value="ECO:0007669"/>
    <property type="project" value="TreeGrafter"/>
</dbReference>
<feature type="compositionally biased region" description="Basic and acidic residues" evidence="1">
    <location>
        <begin position="14"/>
        <end position="24"/>
    </location>
</feature>
<accession>A0A9W9PKD7</accession>
<dbReference type="EMBL" id="JAPQKS010000002">
    <property type="protein sequence ID" value="KAJ5247571.1"/>
    <property type="molecule type" value="Genomic_DNA"/>
</dbReference>
<dbReference type="GeneID" id="83199154"/>
<feature type="compositionally biased region" description="Basic and acidic residues" evidence="1">
    <location>
        <begin position="37"/>
        <end position="49"/>
    </location>
</feature>
<dbReference type="OrthoDB" id="205403at2759"/>
<evidence type="ECO:0000256" key="1">
    <source>
        <dbReference type="SAM" id="MobiDB-lite"/>
    </source>
</evidence>
<keyword evidence="3" id="KW-1185">Reference proteome</keyword>
<feature type="compositionally biased region" description="Polar residues" evidence="1">
    <location>
        <begin position="51"/>
        <end position="73"/>
    </location>
</feature>
<reference evidence="2" key="2">
    <citation type="journal article" date="2023" name="IMA Fungus">
        <title>Comparative genomic study of the Penicillium genus elucidates a diverse pangenome and 15 lateral gene transfer events.</title>
        <authorList>
            <person name="Petersen C."/>
            <person name="Sorensen T."/>
            <person name="Nielsen M.R."/>
            <person name="Sondergaard T.E."/>
            <person name="Sorensen J.L."/>
            <person name="Fitzpatrick D.A."/>
            <person name="Frisvad J.C."/>
            <person name="Nielsen K.L."/>
        </authorList>
    </citation>
    <scope>NUCLEOTIDE SEQUENCE</scope>
    <source>
        <strain evidence="2">IBT 19713</strain>
    </source>
</reference>
<organism evidence="2 3">
    <name type="scientific">Penicillium chermesinum</name>
    <dbReference type="NCBI Taxonomy" id="63820"/>
    <lineage>
        <taxon>Eukaryota</taxon>
        <taxon>Fungi</taxon>
        <taxon>Dikarya</taxon>
        <taxon>Ascomycota</taxon>
        <taxon>Pezizomycotina</taxon>
        <taxon>Eurotiomycetes</taxon>
        <taxon>Eurotiomycetidae</taxon>
        <taxon>Eurotiales</taxon>
        <taxon>Aspergillaceae</taxon>
        <taxon>Penicillium</taxon>
    </lineage>
</organism>
<dbReference type="AlphaFoldDB" id="A0A9W9PKD7"/>
<dbReference type="RefSeq" id="XP_058334992.1">
    <property type="nucleotide sequence ID" value="XM_058471851.1"/>
</dbReference>
<feature type="region of interest" description="Disordered" evidence="1">
    <location>
        <begin position="1"/>
        <end position="87"/>
    </location>
</feature>
<comment type="caution">
    <text evidence="2">The sequence shown here is derived from an EMBL/GenBank/DDBJ whole genome shotgun (WGS) entry which is preliminary data.</text>
</comment>
<name>A0A9W9PKD7_9EURO</name>
<evidence type="ECO:0000313" key="3">
    <source>
        <dbReference type="Proteomes" id="UP001150941"/>
    </source>
</evidence>
<evidence type="ECO:0000313" key="2">
    <source>
        <dbReference type="EMBL" id="KAJ5247571.1"/>
    </source>
</evidence>